<accession>A0A0K0FRU8</accession>
<dbReference type="AlphaFoldDB" id="A0A0K0FRU8"/>
<name>A0A0K0FRU8_STRVS</name>
<evidence type="ECO:0000313" key="1">
    <source>
        <dbReference type="Proteomes" id="UP000035680"/>
    </source>
</evidence>
<dbReference type="Proteomes" id="UP000035680">
    <property type="component" value="Unassembled WGS sequence"/>
</dbReference>
<reference evidence="2" key="2">
    <citation type="submission" date="2015-08" db="UniProtKB">
        <authorList>
            <consortium name="WormBaseParasite"/>
        </authorList>
    </citation>
    <scope>IDENTIFICATION</scope>
</reference>
<protein>
    <submittedName>
        <fullName evidence="2">ADF-H domain-containing protein</fullName>
    </submittedName>
</protein>
<organism evidence="1 2">
    <name type="scientific">Strongyloides venezuelensis</name>
    <name type="common">Threadworm</name>
    <dbReference type="NCBI Taxonomy" id="75913"/>
    <lineage>
        <taxon>Eukaryota</taxon>
        <taxon>Metazoa</taxon>
        <taxon>Ecdysozoa</taxon>
        <taxon>Nematoda</taxon>
        <taxon>Chromadorea</taxon>
        <taxon>Rhabditida</taxon>
        <taxon>Tylenchina</taxon>
        <taxon>Panagrolaimomorpha</taxon>
        <taxon>Strongyloidoidea</taxon>
        <taxon>Strongyloididae</taxon>
        <taxon>Strongyloides</taxon>
    </lineage>
</organism>
<proteinExistence type="predicted"/>
<reference evidence="1" key="1">
    <citation type="submission" date="2014-07" db="EMBL/GenBank/DDBJ databases">
        <authorList>
            <person name="Martin A.A"/>
            <person name="De Silva N."/>
        </authorList>
    </citation>
    <scope>NUCLEOTIDE SEQUENCE</scope>
</reference>
<sequence>MKTVDIETLKGLINSPSGETTFSIHYKNQKFRGAIEGPRETSKSLSKFRLAAQLVERNFDLKNTSYLVYDVYQLDAIEKHELFLKFSNKIDVDKKDKCDNLVDGENNEGKKMMMKKMHLQPSL</sequence>
<keyword evidence="1" id="KW-1185">Reference proteome</keyword>
<evidence type="ECO:0000313" key="2">
    <source>
        <dbReference type="WBParaSite" id="SVE_1285100.1"/>
    </source>
</evidence>
<dbReference type="WBParaSite" id="SVE_1285100.1">
    <property type="protein sequence ID" value="SVE_1285100.1"/>
    <property type="gene ID" value="SVE_1285100"/>
</dbReference>